<organism evidence="1 2">
    <name type="scientific">Ktedonobacter racemifer DSM 44963</name>
    <dbReference type="NCBI Taxonomy" id="485913"/>
    <lineage>
        <taxon>Bacteria</taxon>
        <taxon>Bacillati</taxon>
        <taxon>Chloroflexota</taxon>
        <taxon>Ktedonobacteria</taxon>
        <taxon>Ktedonobacterales</taxon>
        <taxon>Ktedonobacteraceae</taxon>
        <taxon>Ktedonobacter</taxon>
    </lineage>
</organism>
<dbReference type="AlphaFoldDB" id="D6U2R2"/>
<protein>
    <submittedName>
        <fullName evidence="1">Uncharacterized protein</fullName>
    </submittedName>
</protein>
<sequence length="70" mass="7915">MSKVLYCPNKALEVTAMFEPHRLQHEFLQAAYASLVPLSRRCLTIVQQPVPIPWNGSRSLPITEKGVSHE</sequence>
<proteinExistence type="predicted"/>
<dbReference type="InParanoid" id="D6U2R2"/>
<accession>D6U2R2</accession>
<comment type="caution">
    <text evidence="1">The sequence shown here is derived from an EMBL/GenBank/DDBJ whole genome shotgun (WGS) entry which is preliminary data.</text>
</comment>
<reference evidence="1 2" key="1">
    <citation type="journal article" date="2011" name="Stand. Genomic Sci.">
        <title>Non-contiguous finished genome sequence and contextual data of the filamentous soil bacterium Ktedonobacter racemifer type strain (SOSP1-21).</title>
        <authorList>
            <person name="Chang Y.J."/>
            <person name="Land M."/>
            <person name="Hauser L."/>
            <person name="Chertkov O."/>
            <person name="Del Rio T.G."/>
            <person name="Nolan M."/>
            <person name="Copeland A."/>
            <person name="Tice H."/>
            <person name="Cheng J.F."/>
            <person name="Lucas S."/>
            <person name="Han C."/>
            <person name="Goodwin L."/>
            <person name="Pitluck S."/>
            <person name="Ivanova N."/>
            <person name="Ovchinikova G."/>
            <person name="Pati A."/>
            <person name="Chen A."/>
            <person name="Palaniappan K."/>
            <person name="Mavromatis K."/>
            <person name="Liolios K."/>
            <person name="Brettin T."/>
            <person name="Fiebig A."/>
            <person name="Rohde M."/>
            <person name="Abt B."/>
            <person name="Goker M."/>
            <person name="Detter J.C."/>
            <person name="Woyke T."/>
            <person name="Bristow J."/>
            <person name="Eisen J.A."/>
            <person name="Markowitz V."/>
            <person name="Hugenholtz P."/>
            <person name="Kyrpides N.C."/>
            <person name="Klenk H.P."/>
            <person name="Lapidus A."/>
        </authorList>
    </citation>
    <scope>NUCLEOTIDE SEQUENCE [LARGE SCALE GENOMIC DNA]</scope>
    <source>
        <strain evidence="2">DSM 44963</strain>
    </source>
</reference>
<gene>
    <name evidence="1" type="ORF">Krac_1691</name>
</gene>
<dbReference type="EMBL" id="ADVG01000004">
    <property type="protein sequence ID" value="EFH81026.1"/>
    <property type="molecule type" value="Genomic_DNA"/>
</dbReference>
<name>D6U2R2_KTERA</name>
<dbReference type="Proteomes" id="UP000004508">
    <property type="component" value="Unassembled WGS sequence"/>
</dbReference>
<dbReference type="STRING" id="485913.Krac_1691"/>
<keyword evidence="2" id="KW-1185">Reference proteome</keyword>
<evidence type="ECO:0000313" key="2">
    <source>
        <dbReference type="Proteomes" id="UP000004508"/>
    </source>
</evidence>
<dbReference type="RefSeq" id="WP_007918154.1">
    <property type="nucleotide sequence ID" value="NZ_ADVG01000004.1"/>
</dbReference>
<evidence type="ECO:0000313" key="1">
    <source>
        <dbReference type="EMBL" id="EFH81026.1"/>
    </source>
</evidence>